<evidence type="ECO:0000313" key="10">
    <source>
        <dbReference type="Proteomes" id="UP000037939"/>
    </source>
</evidence>
<evidence type="ECO:0000256" key="2">
    <source>
        <dbReference type="ARBA" id="ARBA00022603"/>
    </source>
</evidence>
<dbReference type="OrthoDB" id="9811249at2"/>
<evidence type="ECO:0000259" key="7">
    <source>
        <dbReference type="Pfam" id="PF01035"/>
    </source>
</evidence>
<dbReference type="InterPro" id="IPR001497">
    <property type="entry name" value="MethylDNA_cys_MeTrfase_AS"/>
</dbReference>
<evidence type="ECO:0000313" key="9">
    <source>
        <dbReference type="EMBL" id="KPC49217.1"/>
    </source>
</evidence>
<dbReference type="GO" id="GO:0006281">
    <property type="term" value="P:DNA repair"/>
    <property type="evidence" value="ECO:0007669"/>
    <property type="project" value="UniProtKB-KW"/>
</dbReference>
<dbReference type="RefSeq" id="WP_053939937.1">
    <property type="nucleotide sequence ID" value="NZ_LAQT01000038.1"/>
</dbReference>
<evidence type="ECO:0000256" key="6">
    <source>
        <dbReference type="ARBA" id="ARBA00049348"/>
    </source>
</evidence>
<reference evidence="9 10" key="1">
    <citation type="submission" date="2015-07" db="EMBL/GenBank/DDBJ databases">
        <title>Draft genome sequence of the Amantichitinum ursilacus IGB-41, a new chitin-degrading bacterium.</title>
        <authorList>
            <person name="Kirstahler P."/>
            <person name="Guenther M."/>
            <person name="Grumaz C."/>
            <person name="Rupp S."/>
            <person name="Zibek S."/>
            <person name="Sohn K."/>
        </authorList>
    </citation>
    <scope>NUCLEOTIDE SEQUENCE [LARGE SCALE GENOMIC DNA]</scope>
    <source>
        <strain evidence="9 10">IGB-41</strain>
    </source>
</reference>
<dbReference type="EC" id="2.1.1.63" evidence="9"/>
<dbReference type="PROSITE" id="PS00374">
    <property type="entry name" value="MGMT"/>
    <property type="match status" value="1"/>
</dbReference>
<feature type="domain" description="Methylguanine DNA methyltransferase ribonuclease-like" evidence="8">
    <location>
        <begin position="10"/>
        <end position="71"/>
    </location>
</feature>
<dbReference type="InterPro" id="IPR036388">
    <property type="entry name" value="WH-like_DNA-bd_sf"/>
</dbReference>
<evidence type="ECO:0000256" key="4">
    <source>
        <dbReference type="ARBA" id="ARBA00022763"/>
    </source>
</evidence>
<dbReference type="InterPro" id="IPR008332">
    <property type="entry name" value="MethylG_MeTrfase_N"/>
</dbReference>
<comment type="catalytic activity">
    <reaction evidence="1">
        <text>a 4-O-methyl-thymidine in DNA + L-cysteinyl-[protein] = a thymidine in DNA + S-methyl-L-cysteinyl-[protein]</text>
        <dbReference type="Rhea" id="RHEA:53428"/>
        <dbReference type="Rhea" id="RHEA-COMP:10131"/>
        <dbReference type="Rhea" id="RHEA-COMP:10132"/>
        <dbReference type="Rhea" id="RHEA-COMP:13555"/>
        <dbReference type="Rhea" id="RHEA-COMP:13556"/>
        <dbReference type="ChEBI" id="CHEBI:29950"/>
        <dbReference type="ChEBI" id="CHEBI:82612"/>
        <dbReference type="ChEBI" id="CHEBI:137386"/>
        <dbReference type="ChEBI" id="CHEBI:137387"/>
        <dbReference type="EC" id="2.1.1.63"/>
    </reaction>
</comment>
<name>A0A0N1JRI4_9NEIS</name>
<dbReference type="CDD" id="cd06445">
    <property type="entry name" value="ATase"/>
    <property type="match status" value="1"/>
</dbReference>
<keyword evidence="2 9" id="KW-0489">Methyltransferase</keyword>
<dbReference type="PATRIC" id="fig|857265.3.peg.4485"/>
<dbReference type="Pfam" id="PF01035">
    <property type="entry name" value="DNA_binding_1"/>
    <property type="match status" value="1"/>
</dbReference>
<dbReference type="InterPro" id="IPR036631">
    <property type="entry name" value="MGMT_N_sf"/>
</dbReference>
<accession>A0A0N1JRI4</accession>
<dbReference type="STRING" id="857265.WG78_21895"/>
<feature type="domain" description="Methylated-DNA-[protein]-cysteine S-methyltransferase DNA binding" evidence="7">
    <location>
        <begin position="79"/>
        <end position="159"/>
    </location>
</feature>
<gene>
    <name evidence="9" type="primary">ogt</name>
    <name evidence="9" type="ORF">WG78_21895</name>
</gene>
<dbReference type="EMBL" id="LAQT01000038">
    <property type="protein sequence ID" value="KPC49217.1"/>
    <property type="molecule type" value="Genomic_DNA"/>
</dbReference>
<comment type="catalytic activity">
    <reaction evidence="6">
        <text>a 6-O-methyl-2'-deoxyguanosine in DNA + L-cysteinyl-[protein] = S-methyl-L-cysteinyl-[protein] + a 2'-deoxyguanosine in DNA</text>
        <dbReference type="Rhea" id="RHEA:24000"/>
        <dbReference type="Rhea" id="RHEA-COMP:10131"/>
        <dbReference type="Rhea" id="RHEA-COMP:10132"/>
        <dbReference type="Rhea" id="RHEA-COMP:11367"/>
        <dbReference type="Rhea" id="RHEA-COMP:11368"/>
        <dbReference type="ChEBI" id="CHEBI:29950"/>
        <dbReference type="ChEBI" id="CHEBI:82612"/>
        <dbReference type="ChEBI" id="CHEBI:85445"/>
        <dbReference type="ChEBI" id="CHEBI:85448"/>
        <dbReference type="EC" id="2.1.1.63"/>
    </reaction>
</comment>
<dbReference type="GO" id="GO:0003908">
    <property type="term" value="F:methylated-DNA-[protein]-cysteine S-methyltransferase activity"/>
    <property type="evidence" value="ECO:0007669"/>
    <property type="project" value="UniProtKB-EC"/>
</dbReference>
<comment type="caution">
    <text evidence="9">The sequence shown here is derived from an EMBL/GenBank/DDBJ whole genome shotgun (WGS) entry which is preliminary data.</text>
</comment>
<dbReference type="PANTHER" id="PTHR10815">
    <property type="entry name" value="METHYLATED-DNA--PROTEIN-CYSTEINE METHYLTRANSFERASE"/>
    <property type="match status" value="1"/>
</dbReference>
<sequence length="171" mass="18794">MPRPDQYPEYQAVIATPVGPIGLAADGDVLVRLDFLPESLPLRPTQSAILREVERQLHAWFADPDVVFDIPWRADGSPHQQRVWQAIYAIGVGKTRTYAEIAHEVGSVARAVGGACGMNPIPIIIPCHRVVAANGLGGFNANRNGRDWLPIKRWLLTHEMQDLFAGESRGA</sequence>
<dbReference type="PANTHER" id="PTHR10815:SF13">
    <property type="entry name" value="METHYLATED-DNA--PROTEIN-CYSTEINE METHYLTRANSFERASE"/>
    <property type="match status" value="1"/>
</dbReference>
<evidence type="ECO:0000256" key="5">
    <source>
        <dbReference type="ARBA" id="ARBA00023204"/>
    </source>
</evidence>
<dbReference type="Proteomes" id="UP000037939">
    <property type="component" value="Unassembled WGS sequence"/>
</dbReference>
<organism evidence="9 10">
    <name type="scientific">Amantichitinum ursilacus</name>
    <dbReference type="NCBI Taxonomy" id="857265"/>
    <lineage>
        <taxon>Bacteria</taxon>
        <taxon>Pseudomonadati</taxon>
        <taxon>Pseudomonadota</taxon>
        <taxon>Betaproteobacteria</taxon>
        <taxon>Neisseriales</taxon>
        <taxon>Chitinibacteraceae</taxon>
        <taxon>Amantichitinum</taxon>
    </lineage>
</organism>
<keyword evidence="3 9" id="KW-0808">Transferase</keyword>
<dbReference type="Pfam" id="PF02870">
    <property type="entry name" value="Methyltransf_1N"/>
    <property type="match status" value="1"/>
</dbReference>
<dbReference type="SUPFAM" id="SSF46767">
    <property type="entry name" value="Methylated DNA-protein cysteine methyltransferase, C-terminal domain"/>
    <property type="match status" value="1"/>
</dbReference>
<protein>
    <submittedName>
        <fullName evidence="9">Methylated-DNA--protein-cysteine methyltransferase</fullName>
        <ecNumber evidence="9">2.1.1.63</ecNumber>
    </submittedName>
</protein>
<keyword evidence="5" id="KW-0234">DNA repair</keyword>
<dbReference type="NCBIfam" id="TIGR00589">
    <property type="entry name" value="ogt"/>
    <property type="match status" value="1"/>
</dbReference>
<dbReference type="AlphaFoldDB" id="A0A0N1JRI4"/>
<keyword evidence="4" id="KW-0227">DNA damage</keyword>
<evidence type="ECO:0000256" key="3">
    <source>
        <dbReference type="ARBA" id="ARBA00022679"/>
    </source>
</evidence>
<dbReference type="SUPFAM" id="SSF53155">
    <property type="entry name" value="Methylated DNA-protein cysteine methyltransferase domain"/>
    <property type="match status" value="1"/>
</dbReference>
<dbReference type="Gene3D" id="1.10.10.10">
    <property type="entry name" value="Winged helix-like DNA-binding domain superfamily/Winged helix DNA-binding domain"/>
    <property type="match status" value="1"/>
</dbReference>
<keyword evidence="10" id="KW-1185">Reference proteome</keyword>
<evidence type="ECO:0000259" key="8">
    <source>
        <dbReference type="Pfam" id="PF02870"/>
    </source>
</evidence>
<evidence type="ECO:0000256" key="1">
    <source>
        <dbReference type="ARBA" id="ARBA00001286"/>
    </source>
</evidence>
<proteinExistence type="predicted"/>
<dbReference type="InterPro" id="IPR036217">
    <property type="entry name" value="MethylDNA_cys_MeTrfase_DNAb"/>
</dbReference>
<dbReference type="InterPro" id="IPR014048">
    <property type="entry name" value="MethylDNA_cys_MeTrfase_DNA-bd"/>
</dbReference>
<dbReference type="GO" id="GO:0032259">
    <property type="term" value="P:methylation"/>
    <property type="evidence" value="ECO:0007669"/>
    <property type="project" value="UniProtKB-KW"/>
</dbReference>
<dbReference type="Gene3D" id="3.30.160.70">
    <property type="entry name" value="Methylated DNA-protein cysteine methyltransferase domain"/>
    <property type="match status" value="1"/>
</dbReference>